<comment type="caution">
    <text evidence="11">The sequence shown here is derived from an EMBL/GenBank/DDBJ whole genome shotgun (WGS) entry which is preliminary data.</text>
</comment>
<dbReference type="PRINTS" id="PR00344">
    <property type="entry name" value="BCTRLSENSOR"/>
</dbReference>
<comment type="catalytic activity">
    <reaction evidence="1">
        <text>ATP + protein L-histidine = ADP + protein N-phospho-L-histidine.</text>
        <dbReference type="EC" id="2.7.13.3"/>
    </reaction>
</comment>
<dbReference type="SUPFAM" id="SSF55874">
    <property type="entry name" value="ATPase domain of HSP90 chaperone/DNA topoisomerase II/histidine kinase"/>
    <property type="match status" value="1"/>
</dbReference>
<dbReference type="EMBL" id="VLLN01000009">
    <property type="protein sequence ID" value="TWJ19328.1"/>
    <property type="molecule type" value="Genomic_DNA"/>
</dbReference>
<dbReference type="Pfam" id="PF00512">
    <property type="entry name" value="HisKA"/>
    <property type="match status" value="1"/>
</dbReference>
<dbReference type="SUPFAM" id="SSF47384">
    <property type="entry name" value="Homodimeric domain of signal transducing histidine kinase"/>
    <property type="match status" value="1"/>
</dbReference>
<sequence length="538" mass="60877">MRTDDRPKTRPVSERKRKADASRESDALLRVIFDQSFQMMGLLKPDGTVLKINRTAYQFINGEESEAIGRLFWETPWWAHSPAEQDQLREAIKAAARGKLVRFETTHQTTEGKLVYVDVTIKPVKDEKGDVVLLVPEGRDITDRKMAENALRESEWIFRAVFNQNFQLMGLLSPDGTIINVNRTALRLSGVRESDVKGKLFWETPWWAHSKELQDQVREAVKKGARGEIVSFEATHPAVDGALHHIEFSLKPVKDEEGNVVLLVPEGRDISERKRAEADILQLNQELEARVIERTRELELANREMEAFTYSVSHDLRAPLRAIDGFSVALLEDYADKLDEEGKTYLRYLREGSREMSDLIDGLLNLSRSTRGELAIERVDLSSMADTIVSELRKAENDRQVSVRIAPGVEAVADRRLLRVVMENLIGNAWKYTSRTSDGRIEFSIETKQDETVYLVRDNGAGFDMAYSGKLFLPFQRLHKTTEFPGIGIGLATVERIIHRHDGRIWAKGAVGAGATFYFTLGSKGNIHEKQHHTPGGG</sequence>
<evidence type="ECO:0000256" key="3">
    <source>
        <dbReference type="ARBA" id="ARBA00022553"/>
    </source>
</evidence>
<dbReference type="Pfam" id="PF02518">
    <property type="entry name" value="HATPase_c"/>
    <property type="match status" value="1"/>
</dbReference>
<dbReference type="InterPro" id="IPR000700">
    <property type="entry name" value="PAS-assoc_C"/>
</dbReference>
<proteinExistence type="predicted"/>
<dbReference type="CDD" id="cd00130">
    <property type="entry name" value="PAS"/>
    <property type="match status" value="2"/>
</dbReference>
<feature type="region of interest" description="Disordered" evidence="8">
    <location>
        <begin position="1"/>
        <end position="21"/>
    </location>
</feature>
<dbReference type="InterPro" id="IPR035965">
    <property type="entry name" value="PAS-like_dom_sf"/>
</dbReference>
<dbReference type="InterPro" id="IPR003661">
    <property type="entry name" value="HisK_dim/P_dom"/>
</dbReference>
<dbReference type="GO" id="GO:0016020">
    <property type="term" value="C:membrane"/>
    <property type="evidence" value="ECO:0007669"/>
    <property type="project" value="UniProtKB-SubCell"/>
</dbReference>
<dbReference type="PANTHER" id="PTHR42878">
    <property type="entry name" value="TWO-COMPONENT HISTIDINE KINASE"/>
    <property type="match status" value="1"/>
</dbReference>
<dbReference type="InterPro" id="IPR005467">
    <property type="entry name" value="His_kinase_dom"/>
</dbReference>
<dbReference type="SMART" id="SM00086">
    <property type="entry name" value="PAC"/>
    <property type="match status" value="2"/>
</dbReference>
<dbReference type="Proteomes" id="UP000319449">
    <property type="component" value="Unassembled WGS sequence"/>
</dbReference>
<dbReference type="InterPro" id="IPR036097">
    <property type="entry name" value="HisK_dim/P_sf"/>
</dbReference>
<keyword evidence="3" id="KW-0597">Phosphoprotein</keyword>
<dbReference type="SMART" id="SM00387">
    <property type="entry name" value="HATPase_c"/>
    <property type="match status" value="1"/>
</dbReference>
<evidence type="ECO:0000256" key="5">
    <source>
        <dbReference type="ARBA" id="ARBA00022777"/>
    </source>
</evidence>
<evidence type="ECO:0000256" key="6">
    <source>
        <dbReference type="ARBA" id="ARBA00023136"/>
    </source>
</evidence>
<dbReference type="Gene3D" id="1.10.287.130">
    <property type="match status" value="1"/>
</dbReference>
<dbReference type="InterPro" id="IPR001610">
    <property type="entry name" value="PAC"/>
</dbReference>
<dbReference type="InterPro" id="IPR000014">
    <property type="entry name" value="PAS"/>
</dbReference>
<dbReference type="CDD" id="cd00082">
    <property type="entry name" value="HisKA"/>
    <property type="match status" value="1"/>
</dbReference>
<keyword evidence="4" id="KW-0808">Transferase</keyword>
<dbReference type="SMART" id="SM00091">
    <property type="entry name" value="PAS"/>
    <property type="match status" value="2"/>
</dbReference>
<feature type="domain" description="PAC" evidence="10">
    <location>
        <begin position="101"/>
        <end position="153"/>
    </location>
</feature>
<dbReference type="Gene3D" id="3.30.565.10">
    <property type="entry name" value="Histidine kinase-like ATPase, C-terminal domain"/>
    <property type="match status" value="1"/>
</dbReference>
<evidence type="ECO:0000259" key="10">
    <source>
        <dbReference type="PROSITE" id="PS50113"/>
    </source>
</evidence>
<evidence type="ECO:0000313" key="11">
    <source>
        <dbReference type="EMBL" id="TWJ19328.1"/>
    </source>
</evidence>
<dbReference type="PROSITE" id="PS50113">
    <property type="entry name" value="PAC"/>
    <property type="match status" value="2"/>
</dbReference>
<dbReference type="PANTHER" id="PTHR42878:SF15">
    <property type="entry name" value="BACTERIOPHYTOCHROME"/>
    <property type="match status" value="1"/>
</dbReference>
<dbReference type="Gene3D" id="3.30.450.20">
    <property type="entry name" value="PAS domain"/>
    <property type="match status" value="2"/>
</dbReference>
<feature type="domain" description="PAC" evidence="10">
    <location>
        <begin position="230"/>
        <end position="282"/>
    </location>
</feature>
<dbReference type="SUPFAM" id="SSF55785">
    <property type="entry name" value="PYP-like sensor domain (PAS domain)"/>
    <property type="match status" value="2"/>
</dbReference>
<dbReference type="GO" id="GO:0030295">
    <property type="term" value="F:protein kinase activator activity"/>
    <property type="evidence" value="ECO:0007669"/>
    <property type="project" value="TreeGrafter"/>
</dbReference>
<name>A0A562VN62_9BACT</name>
<evidence type="ECO:0000256" key="8">
    <source>
        <dbReference type="SAM" id="MobiDB-lite"/>
    </source>
</evidence>
<dbReference type="GO" id="GO:0000156">
    <property type="term" value="F:phosphorelay response regulator activity"/>
    <property type="evidence" value="ECO:0007669"/>
    <property type="project" value="TreeGrafter"/>
</dbReference>
<dbReference type="NCBIfam" id="TIGR00229">
    <property type="entry name" value="sensory_box"/>
    <property type="match status" value="2"/>
</dbReference>
<dbReference type="OrthoDB" id="5395125at2"/>
<keyword evidence="12" id="KW-1185">Reference proteome</keyword>
<evidence type="ECO:0000313" key="12">
    <source>
        <dbReference type="Proteomes" id="UP000319449"/>
    </source>
</evidence>
<evidence type="ECO:0000256" key="4">
    <source>
        <dbReference type="ARBA" id="ARBA00022679"/>
    </source>
</evidence>
<dbReference type="FunFam" id="3.30.565.10:FF:000006">
    <property type="entry name" value="Sensor histidine kinase WalK"/>
    <property type="match status" value="1"/>
</dbReference>
<evidence type="ECO:0000256" key="2">
    <source>
        <dbReference type="ARBA" id="ARBA00012438"/>
    </source>
</evidence>
<evidence type="ECO:0000256" key="1">
    <source>
        <dbReference type="ARBA" id="ARBA00000085"/>
    </source>
</evidence>
<reference evidence="11 12" key="1">
    <citation type="submission" date="2019-07" db="EMBL/GenBank/DDBJ databases">
        <title>Genomic Encyclopedia of Archaeal and Bacterial Type Strains, Phase II (KMG-II): from individual species to whole genera.</title>
        <authorList>
            <person name="Goeker M."/>
        </authorList>
    </citation>
    <scope>NUCLEOTIDE SEQUENCE [LARGE SCALE GENOMIC DNA]</scope>
    <source>
        <strain evidence="11 12">ATCC BAA-1139</strain>
    </source>
</reference>
<dbReference type="Pfam" id="PF08448">
    <property type="entry name" value="PAS_4"/>
    <property type="match status" value="2"/>
</dbReference>
<dbReference type="InterPro" id="IPR013656">
    <property type="entry name" value="PAS_4"/>
</dbReference>
<dbReference type="FunFam" id="1.10.287.130:FF:000070">
    <property type="entry name" value="Histidine kinase sensor protein"/>
    <property type="match status" value="1"/>
</dbReference>
<dbReference type="InterPro" id="IPR003594">
    <property type="entry name" value="HATPase_dom"/>
</dbReference>
<keyword evidence="7" id="KW-0175">Coiled coil</keyword>
<feature type="domain" description="Histidine kinase" evidence="9">
    <location>
        <begin position="311"/>
        <end position="525"/>
    </location>
</feature>
<dbReference type="SMART" id="SM00388">
    <property type="entry name" value="HisKA"/>
    <property type="match status" value="1"/>
</dbReference>
<dbReference type="AlphaFoldDB" id="A0A562VN62"/>
<protein>
    <recommendedName>
        <fullName evidence="2">histidine kinase</fullName>
        <ecNumber evidence="2">2.7.13.3</ecNumber>
    </recommendedName>
</protein>
<dbReference type="InterPro" id="IPR036890">
    <property type="entry name" value="HATPase_C_sf"/>
</dbReference>
<organism evidence="11 12">
    <name type="scientific">Geobacter argillaceus</name>
    <dbReference type="NCBI Taxonomy" id="345631"/>
    <lineage>
        <taxon>Bacteria</taxon>
        <taxon>Pseudomonadati</taxon>
        <taxon>Thermodesulfobacteriota</taxon>
        <taxon>Desulfuromonadia</taxon>
        <taxon>Geobacterales</taxon>
        <taxon>Geobacteraceae</taxon>
        <taxon>Geobacter</taxon>
    </lineage>
</organism>
<keyword evidence="6" id="KW-0472">Membrane</keyword>
<dbReference type="InterPro" id="IPR050351">
    <property type="entry name" value="BphY/WalK/GraS-like"/>
</dbReference>
<dbReference type="GO" id="GO:0007234">
    <property type="term" value="P:osmosensory signaling via phosphorelay pathway"/>
    <property type="evidence" value="ECO:0007669"/>
    <property type="project" value="TreeGrafter"/>
</dbReference>
<dbReference type="EC" id="2.7.13.3" evidence="2"/>
<gene>
    <name evidence="11" type="ORF">JN12_01741</name>
</gene>
<evidence type="ECO:0000259" key="9">
    <source>
        <dbReference type="PROSITE" id="PS50109"/>
    </source>
</evidence>
<feature type="coiled-coil region" evidence="7">
    <location>
        <begin position="273"/>
        <end position="304"/>
    </location>
</feature>
<accession>A0A562VN62</accession>
<dbReference type="GO" id="GO:0000155">
    <property type="term" value="F:phosphorelay sensor kinase activity"/>
    <property type="evidence" value="ECO:0007669"/>
    <property type="project" value="InterPro"/>
</dbReference>
<evidence type="ECO:0000256" key="7">
    <source>
        <dbReference type="SAM" id="Coils"/>
    </source>
</evidence>
<dbReference type="RefSeq" id="WP_145021333.1">
    <property type="nucleotide sequence ID" value="NZ_VLLN01000009.1"/>
</dbReference>
<dbReference type="PROSITE" id="PS50109">
    <property type="entry name" value="HIS_KIN"/>
    <property type="match status" value="1"/>
</dbReference>
<dbReference type="InterPro" id="IPR004358">
    <property type="entry name" value="Sig_transdc_His_kin-like_C"/>
</dbReference>
<keyword evidence="5" id="KW-0418">Kinase</keyword>